<evidence type="ECO:0000313" key="3">
    <source>
        <dbReference type="Proteomes" id="UP000297853"/>
    </source>
</evidence>
<evidence type="ECO:0000313" key="2">
    <source>
        <dbReference type="EMBL" id="TFC94181.1"/>
    </source>
</evidence>
<dbReference type="RefSeq" id="WP_134433055.1">
    <property type="nucleotide sequence ID" value="NZ_SOGQ01000087.1"/>
</dbReference>
<comment type="caution">
    <text evidence="2">The sequence shown here is derived from an EMBL/GenBank/DDBJ whole genome shotgun (WGS) entry which is preliminary data.</text>
</comment>
<reference evidence="2 3" key="1">
    <citation type="submission" date="2019-03" db="EMBL/GenBank/DDBJ databases">
        <title>Genomics of glacier-inhabiting Cryobacterium strains.</title>
        <authorList>
            <person name="Liu Q."/>
            <person name="Xin Y.-H."/>
        </authorList>
    </citation>
    <scope>NUCLEOTIDE SEQUENCE [LARGE SCALE GENOMIC DNA]</scope>
    <source>
        <strain evidence="2 3">TMT1-23-1</strain>
    </source>
</reference>
<protein>
    <submittedName>
        <fullName evidence="2">Uncharacterized protein</fullName>
    </submittedName>
</protein>
<dbReference type="Proteomes" id="UP000297853">
    <property type="component" value="Unassembled WGS sequence"/>
</dbReference>
<feature type="region of interest" description="Disordered" evidence="1">
    <location>
        <begin position="36"/>
        <end position="60"/>
    </location>
</feature>
<name>A0ABY2IUH5_9MICO</name>
<organism evidence="2 3">
    <name type="scientific">Cryobacterium sinapicolor</name>
    <dbReference type="NCBI Taxonomy" id="1259236"/>
    <lineage>
        <taxon>Bacteria</taxon>
        <taxon>Bacillati</taxon>
        <taxon>Actinomycetota</taxon>
        <taxon>Actinomycetes</taxon>
        <taxon>Micrococcales</taxon>
        <taxon>Microbacteriaceae</taxon>
        <taxon>Cryobacterium</taxon>
    </lineage>
</organism>
<accession>A0ABY2IUH5</accession>
<sequence>MADHGVSGVGAVLSALLLAFGAVLLTGCSGPAVPIPRTPGPTAMPTAAPTPTQSVSPPDPSEVTDIFLSATSIELRDASGNALSTFDYFQPASELVPALSLALGSAPIFDTLGDERHPKITYSWGDFVVQDWDRDWDSPNAPRCPNTTFAVSAETVNGVHIGTVDGIAVGDNAAELEAQYPDSSWNISSLGQPTDDPLQLRIVVGHVSLPPCTPSSDRQDRTLSVVLIADDPLGPITHFYVPSVDSGA</sequence>
<evidence type="ECO:0000256" key="1">
    <source>
        <dbReference type="SAM" id="MobiDB-lite"/>
    </source>
</evidence>
<dbReference type="EMBL" id="SOGQ01000087">
    <property type="protein sequence ID" value="TFC94181.1"/>
    <property type="molecule type" value="Genomic_DNA"/>
</dbReference>
<keyword evidence="3" id="KW-1185">Reference proteome</keyword>
<feature type="compositionally biased region" description="Low complexity" evidence="1">
    <location>
        <begin position="40"/>
        <end position="52"/>
    </location>
</feature>
<proteinExistence type="predicted"/>
<gene>
    <name evidence="2" type="ORF">E3T28_15740</name>
</gene>